<dbReference type="PANTHER" id="PTHR33734">
    <property type="entry name" value="LYSM DOMAIN-CONTAINING GPI-ANCHORED PROTEIN 2"/>
    <property type="match status" value="1"/>
</dbReference>
<evidence type="ECO:0000256" key="1">
    <source>
        <dbReference type="SAM" id="MobiDB-lite"/>
    </source>
</evidence>
<keyword evidence="2" id="KW-0732">Signal</keyword>
<keyword evidence="5" id="KW-1185">Reference proteome</keyword>
<evidence type="ECO:0000259" key="3">
    <source>
        <dbReference type="PROSITE" id="PS51782"/>
    </source>
</evidence>
<feature type="compositionally biased region" description="Polar residues" evidence="1">
    <location>
        <begin position="25"/>
        <end position="34"/>
    </location>
</feature>
<feature type="domain" description="LysM" evidence="3">
    <location>
        <begin position="118"/>
        <end position="161"/>
    </location>
</feature>
<reference evidence="5" key="1">
    <citation type="journal article" date="2019" name="Int. J. Syst. Evol. Microbiol.">
        <title>The Global Catalogue of Microorganisms (GCM) 10K type strain sequencing project: providing services to taxonomists for standard genome sequencing and annotation.</title>
        <authorList>
            <consortium name="The Broad Institute Genomics Platform"/>
            <consortium name="The Broad Institute Genome Sequencing Center for Infectious Disease"/>
            <person name="Wu L."/>
            <person name="Ma J."/>
        </authorList>
    </citation>
    <scope>NUCLEOTIDE SEQUENCE [LARGE SCALE GENOMIC DNA]</scope>
    <source>
        <strain evidence="5">JCM 18053</strain>
    </source>
</reference>
<dbReference type="InterPro" id="IPR018392">
    <property type="entry name" value="LysM"/>
</dbReference>
<proteinExistence type="predicted"/>
<dbReference type="Proteomes" id="UP001499852">
    <property type="component" value="Unassembled WGS sequence"/>
</dbReference>
<gene>
    <name evidence="4" type="ORF">GCM10023213_08360</name>
</gene>
<evidence type="ECO:0000256" key="2">
    <source>
        <dbReference type="SAM" id="SignalP"/>
    </source>
</evidence>
<dbReference type="Gene3D" id="3.10.350.10">
    <property type="entry name" value="LysM domain"/>
    <property type="match status" value="1"/>
</dbReference>
<dbReference type="Pfam" id="PF01476">
    <property type="entry name" value="LysM"/>
    <property type="match status" value="1"/>
</dbReference>
<dbReference type="CDD" id="cd00118">
    <property type="entry name" value="LysM"/>
    <property type="match status" value="1"/>
</dbReference>
<feature type="chain" id="PRO_5045982603" description="LysM domain-containing protein" evidence="2">
    <location>
        <begin position="19"/>
        <end position="162"/>
    </location>
</feature>
<evidence type="ECO:0000313" key="4">
    <source>
        <dbReference type="EMBL" id="GAA5135323.1"/>
    </source>
</evidence>
<dbReference type="RefSeq" id="WP_345735111.1">
    <property type="nucleotide sequence ID" value="NZ_BAABIA010000002.1"/>
</dbReference>
<dbReference type="SUPFAM" id="SSF54106">
    <property type="entry name" value="LysM domain"/>
    <property type="match status" value="1"/>
</dbReference>
<feature type="compositionally biased region" description="Low complexity" evidence="1">
    <location>
        <begin position="36"/>
        <end position="65"/>
    </location>
</feature>
<feature type="compositionally biased region" description="Low complexity" evidence="1">
    <location>
        <begin position="83"/>
        <end position="117"/>
    </location>
</feature>
<feature type="region of interest" description="Disordered" evidence="1">
    <location>
        <begin position="25"/>
        <end position="127"/>
    </location>
</feature>
<dbReference type="PROSITE" id="PS51257">
    <property type="entry name" value="PROKAR_LIPOPROTEIN"/>
    <property type="match status" value="1"/>
</dbReference>
<organism evidence="4 5">
    <name type="scientific">Prosthecobacter algae</name>
    <dbReference type="NCBI Taxonomy" id="1144682"/>
    <lineage>
        <taxon>Bacteria</taxon>
        <taxon>Pseudomonadati</taxon>
        <taxon>Verrucomicrobiota</taxon>
        <taxon>Verrucomicrobiia</taxon>
        <taxon>Verrucomicrobiales</taxon>
        <taxon>Verrucomicrobiaceae</taxon>
        <taxon>Prosthecobacter</taxon>
    </lineage>
</organism>
<dbReference type="PANTHER" id="PTHR33734:SF22">
    <property type="entry name" value="MEMBRANE-BOUND LYTIC MUREIN TRANSGLYCOSYLASE D"/>
    <property type="match status" value="1"/>
</dbReference>
<dbReference type="InterPro" id="IPR036779">
    <property type="entry name" value="LysM_dom_sf"/>
</dbReference>
<name>A0ABP9NYP5_9BACT</name>
<comment type="caution">
    <text evidence="4">The sequence shown here is derived from an EMBL/GenBank/DDBJ whole genome shotgun (WGS) entry which is preliminary data.</text>
</comment>
<evidence type="ECO:0000313" key="5">
    <source>
        <dbReference type="Proteomes" id="UP001499852"/>
    </source>
</evidence>
<dbReference type="SMART" id="SM00257">
    <property type="entry name" value="LysM"/>
    <property type="match status" value="1"/>
</dbReference>
<dbReference type="EMBL" id="BAABIA010000002">
    <property type="protein sequence ID" value="GAA5135323.1"/>
    <property type="molecule type" value="Genomic_DNA"/>
</dbReference>
<protein>
    <recommendedName>
        <fullName evidence="3">LysM domain-containing protein</fullName>
    </recommendedName>
</protein>
<accession>A0ABP9NYP5</accession>
<dbReference type="PROSITE" id="PS51782">
    <property type="entry name" value="LYSM"/>
    <property type="match status" value="1"/>
</dbReference>
<sequence length="162" mass="16630">MFTAIRLLPILAACSLLASCQNGQNPFSQKTASSDPYAANYGNDGGYNPYPGSSGSVSGGYSSPPTYTPPPAPAEADPYAFNAPTSTPKTSSTPKKTVSSSKPKSSTAKKSTAKKSSGSYKVAKGDTLYGIARKRGTTVAKIKASNGLSSDVIRPGQSLKIP</sequence>
<feature type="signal peptide" evidence="2">
    <location>
        <begin position="1"/>
        <end position="18"/>
    </location>
</feature>